<dbReference type="GO" id="GO:0005789">
    <property type="term" value="C:endoplasmic reticulum membrane"/>
    <property type="evidence" value="ECO:0007669"/>
    <property type="project" value="TreeGrafter"/>
</dbReference>
<feature type="chain" id="PRO_5001703794" evidence="2">
    <location>
        <begin position="20"/>
        <end position="230"/>
    </location>
</feature>
<evidence type="ECO:0000313" key="3">
    <source>
        <dbReference type="EMBL" id="KEQ98872.1"/>
    </source>
</evidence>
<evidence type="ECO:0000256" key="1">
    <source>
        <dbReference type="SAM" id="Phobius"/>
    </source>
</evidence>
<dbReference type="OMA" id="EVRVCWL"/>
<sequence length="230" mass="25691">MHLLSIISYICLLVVPAIANVEKTIFTAPHSVAFGDARPNLIDLQLVSLSSKKLAVRTVLPVVFPVEKHPRGLSSWYLLDGLRPGQRYEVRICWAATQPTDFILDPFEVTTVFDTPALLQDLTTYAEERQSLLAGEDFDGISEPTAVKRSALFLRIQSAANFYTTNKELMQNPPPVNVDIILDPYLLNVFPQSLLPTAAYILVLAIASWFLSGYAWSKVQVFVQDKQHSD</sequence>
<keyword evidence="1" id="KW-0812">Transmembrane</keyword>
<dbReference type="Proteomes" id="UP000030641">
    <property type="component" value="Unassembled WGS sequence"/>
</dbReference>
<keyword evidence="1" id="KW-1133">Transmembrane helix</keyword>
<dbReference type="PANTHER" id="PTHR28022:SF1">
    <property type="entry name" value="GPI MANNOSYLTRANSFERASE 2 SUBUNIT PGA1"/>
    <property type="match status" value="1"/>
</dbReference>
<feature type="transmembrane region" description="Helical" evidence="1">
    <location>
        <begin position="198"/>
        <end position="216"/>
    </location>
</feature>
<dbReference type="Pfam" id="PF10333">
    <property type="entry name" value="Pga1"/>
    <property type="match status" value="1"/>
</dbReference>
<gene>
    <name evidence="3" type="ORF">AUEXF2481DRAFT_1703</name>
</gene>
<proteinExistence type="predicted"/>
<dbReference type="InParanoid" id="A0A074YXG9"/>
<name>A0A074YXG9_AURSE</name>
<protein>
    <submittedName>
        <fullName evidence="3">Uncharacterized protein</fullName>
    </submittedName>
</protein>
<dbReference type="GO" id="GO:0006506">
    <property type="term" value="P:GPI anchor biosynthetic process"/>
    <property type="evidence" value="ECO:0007669"/>
    <property type="project" value="TreeGrafter"/>
</dbReference>
<evidence type="ECO:0000313" key="4">
    <source>
        <dbReference type="Proteomes" id="UP000030641"/>
    </source>
</evidence>
<dbReference type="InterPro" id="IPR019433">
    <property type="entry name" value="GPI_ManTrfase_II_coact_Pga1"/>
</dbReference>
<keyword evidence="4" id="KW-1185">Reference proteome</keyword>
<dbReference type="HOGENOM" id="CLU_062870_0_0_1"/>
<dbReference type="EMBL" id="KL584751">
    <property type="protein sequence ID" value="KEQ98872.1"/>
    <property type="molecule type" value="Genomic_DNA"/>
</dbReference>
<dbReference type="AlphaFoldDB" id="A0A074YXG9"/>
<feature type="signal peptide" evidence="2">
    <location>
        <begin position="1"/>
        <end position="19"/>
    </location>
</feature>
<dbReference type="GeneID" id="25362245"/>
<dbReference type="RefSeq" id="XP_013347170.1">
    <property type="nucleotide sequence ID" value="XM_013491716.1"/>
</dbReference>
<dbReference type="GO" id="GO:0000030">
    <property type="term" value="F:mannosyltransferase activity"/>
    <property type="evidence" value="ECO:0007669"/>
    <property type="project" value="TreeGrafter"/>
</dbReference>
<keyword evidence="2" id="KW-0732">Signal</keyword>
<evidence type="ECO:0000256" key="2">
    <source>
        <dbReference type="SAM" id="SignalP"/>
    </source>
</evidence>
<reference evidence="3 4" key="1">
    <citation type="journal article" date="2014" name="BMC Genomics">
        <title>Genome sequencing of four Aureobasidium pullulans varieties: biotechnological potential, stress tolerance, and description of new species.</title>
        <authorList>
            <person name="Gostin Ar C."/>
            <person name="Ohm R.A."/>
            <person name="Kogej T."/>
            <person name="Sonjak S."/>
            <person name="Turk M."/>
            <person name="Zajc J."/>
            <person name="Zalar P."/>
            <person name="Grube M."/>
            <person name="Sun H."/>
            <person name="Han J."/>
            <person name="Sharma A."/>
            <person name="Chiniquy J."/>
            <person name="Ngan C.Y."/>
            <person name="Lipzen A."/>
            <person name="Barry K."/>
            <person name="Grigoriev I.V."/>
            <person name="Gunde-Cimerman N."/>
        </authorList>
    </citation>
    <scope>NUCLEOTIDE SEQUENCE [LARGE SCALE GENOMIC DNA]</scope>
    <source>
        <strain evidence="3 4">EXF-2481</strain>
    </source>
</reference>
<accession>A0A074YXG9</accession>
<dbReference type="PANTHER" id="PTHR28022">
    <property type="entry name" value="GPI MANNOSYLTRANSFERASE 2 SUBUNIT PGA1"/>
    <property type="match status" value="1"/>
</dbReference>
<keyword evidence="1" id="KW-0472">Membrane</keyword>
<dbReference type="GO" id="GO:0031501">
    <property type="term" value="C:mannosyltransferase complex"/>
    <property type="evidence" value="ECO:0007669"/>
    <property type="project" value="TreeGrafter"/>
</dbReference>
<dbReference type="OrthoDB" id="3360032at2759"/>
<organism evidence="3 4">
    <name type="scientific">Aureobasidium subglaciale (strain EXF-2481)</name>
    <name type="common">Aureobasidium pullulans var. subglaciale</name>
    <dbReference type="NCBI Taxonomy" id="1043005"/>
    <lineage>
        <taxon>Eukaryota</taxon>
        <taxon>Fungi</taxon>
        <taxon>Dikarya</taxon>
        <taxon>Ascomycota</taxon>
        <taxon>Pezizomycotina</taxon>
        <taxon>Dothideomycetes</taxon>
        <taxon>Dothideomycetidae</taxon>
        <taxon>Dothideales</taxon>
        <taxon>Saccotheciaceae</taxon>
        <taxon>Aureobasidium</taxon>
    </lineage>
</organism>